<accession>A0AAE1F205</accession>
<reference evidence="1" key="1">
    <citation type="submission" date="2023-10" db="EMBL/GenBank/DDBJ databases">
        <title>Genome assemblies of two species of porcelain crab, Petrolisthes cinctipes and Petrolisthes manimaculis (Anomura: Porcellanidae).</title>
        <authorList>
            <person name="Angst P."/>
        </authorList>
    </citation>
    <scope>NUCLEOTIDE SEQUENCE</scope>
    <source>
        <strain evidence="1">PB745_01</strain>
        <tissue evidence="1">Gill</tissue>
    </source>
</reference>
<evidence type="ECO:0000313" key="2">
    <source>
        <dbReference type="Proteomes" id="UP001286313"/>
    </source>
</evidence>
<dbReference type="Proteomes" id="UP001286313">
    <property type="component" value="Unassembled WGS sequence"/>
</dbReference>
<dbReference type="EMBL" id="JAWQEG010003469">
    <property type="protein sequence ID" value="KAK3866069.1"/>
    <property type="molecule type" value="Genomic_DNA"/>
</dbReference>
<name>A0AAE1F205_PETCI</name>
<dbReference type="AlphaFoldDB" id="A0AAE1F205"/>
<dbReference type="GO" id="GO:0001227">
    <property type="term" value="F:DNA-binding transcription repressor activity, RNA polymerase II-specific"/>
    <property type="evidence" value="ECO:0007669"/>
    <property type="project" value="InterPro"/>
</dbReference>
<comment type="caution">
    <text evidence="1">The sequence shown here is derived from an EMBL/GenBank/DDBJ whole genome shotgun (WGS) entry which is preliminary data.</text>
</comment>
<organism evidence="1 2">
    <name type="scientific">Petrolisthes cinctipes</name>
    <name type="common">Flat porcelain crab</name>
    <dbReference type="NCBI Taxonomy" id="88211"/>
    <lineage>
        <taxon>Eukaryota</taxon>
        <taxon>Metazoa</taxon>
        <taxon>Ecdysozoa</taxon>
        <taxon>Arthropoda</taxon>
        <taxon>Crustacea</taxon>
        <taxon>Multicrustacea</taxon>
        <taxon>Malacostraca</taxon>
        <taxon>Eumalacostraca</taxon>
        <taxon>Eucarida</taxon>
        <taxon>Decapoda</taxon>
        <taxon>Pleocyemata</taxon>
        <taxon>Anomura</taxon>
        <taxon>Galatheoidea</taxon>
        <taxon>Porcellanidae</taxon>
        <taxon>Petrolisthes</taxon>
    </lineage>
</organism>
<dbReference type="PANTHER" id="PTHR13076:SF9">
    <property type="entry name" value="COILED-COIL AND C2 DOMAIN-CONTAINING PROTEIN 1-LIKE"/>
    <property type="match status" value="1"/>
</dbReference>
<keyword evidence="2" id="KW-1185">Reference proteome</keyword>
<gene>
    <name evidence="1" type="ORF">Pcinc_028373</name>
</gene>
<evidence type="ECO:0000313" key="1">
    <source>
        <dbReference type="EMBL" id="KAK3866069.1"/>
    </source>
</evidence>
<sequence length="41" mass="4844">MMDERKRMVGGKLEVKVRVRNPIVTKQLEKVSEKWLVIDGF</sequence>
<protein>
    <submittedName>
        <fullName evidence="1">Uncharacterized protein</fullName>
    </submittedName>
</protein>
<dbReference type="InterPro" id="IPR039725">
    <property type="entry name" value="CC2D1A/B"/>
</dbReference>
<proteinExistence type="predicted"/>
<dbReference type="PANTHER" id="PTHR13076">
    <property type="entry name" value="COILED-COIL AND C2 DOMAIN-CONTAINING PROTEIN 1-LIKE"/>
    <property type="match status" value="1"/>
</dbReference>